<keyword evidence="3" id="KW-0012">Acyltransferase</keyword>
<dbReference type="PROSITE" id="PS50042">
    <property type="entry name" value="CNMP_BINDING_3"/>
    <property type="match status" value="1"/>
</dbReference>
<dbReference type="SUPFAM" id="SSF51206">
    <property type="entry name" value="cAMP-binding domain-like"/>
    <property type="match status" value="1"/>
</dbReference>
<evidence type="ECO:0000259" key="2">
    <source>
        <dbReference type="PROSITE" id="PS50042"/>
    </source>
</evidence>
<evidence type="ECO:0000313" key="4">
    <source>
        <dbReference type="Proteomes" id="UP000236642"/>
    </source>
</evidence>
<dbReference type="AlphaFoldDB" id="A0A2H5Y9W1"/>
<organism evidence="3 4">
    <name type="scientific">Candidatus Thermoflexus japonica</name>
    <dbReference type="NCBI Taxonomy" id="2035417"/>
    <lineage>
        <taxon>Bacteria</taxon>
        <taxon>Bacillati</taxon>
        <taxon>Chloroflexota</taxon>
        <taxon>Thermoflexia</taxon>
        <taxon>Thermoflexales</taxon>
        <taxon>Thermoflexaceae</taxon>
        <taxon>Thermoflexus</taxon>
    </lineage>
</organism>
<gene>
    <name evidence="3" type="ORF">HRbin22_02468</name>
</gene>
<dbReference type="PANTHER" id="PTHR37938">
    <property type="entry name" value="BLL0215 PROTEIN"/>
    <property type="match status" value="1"/>
</dbReference>
<dbReference type="EMBL" id="BEHY01000125">
    <property type="protein sequence ID" value="GBD10203.1"/>
    <property type="molecule type" value="Genomic_DNA"/>
</dbReference>
<dbReference type="EC" id="2.3.1.-" evidence="3"/>
<name>A0A2H5Y9W1_9CHLR</name>
<dbReference type="Proteomes" id="UP000236642">
    <property type="component" value="Unassembled WGS sequence"/>
</dbReference>
<dbReference type="InterPro" id="IPR014710">
    <property type="entry name" value="RmlC-like_jellyroll"/>
</dbReference>
<dbReference type="SMART" id="SM00100">
    <property type="entry name" value="cNMP"/>
    <property type="match status" value="1"/>
</dbReference>
<sequence>MADEELLAVLAAQPLFRRLDPEELAQVAARVRIKTLAPGEELFIEGEMFPAYFILRSGRLALLRIDADGVERLVRHLQPGEGIGAHALFLNDPRDVTAMAITRVEGWLLEKSEFDALLAERPDLIHRLELPPDVEARLRAPRFPWLEPEEQVLAAIHRHWFSLIPVLLPPLVLLLVFIVLTTFLVAELGWWPALFLNAIPLVLLGAQVWNWWDDQYILTTRRIVHIERERWLYVFPGPETRQDMPLDQIQEVQILRRTPLASPYLLDFGDIEVEAFSGRIAFSNLPQPDEIRRLIYEQIDRLRALQQARQRYRLQQELRHRLGLTPAPAEVAPGSSPPPPLSLVGRIWLIVRAVARYLFPPLRETVGDRVIYRKHWVALFRSIGLGPPVALGLWILGWVLHAHHVWPIDRIEPGIRWGGLILSGMLLGIWWWWRYENWRNDEYILTPSQLILSQRLPMLMREETQTANLARIQSVEYTIPSILARLLNYGHVLVRVPGGDFRLQYVGNPRQVQQEITRRMEAYRRRLQEEEAARQRRHVVDTIAAYDRLRFGPPGVGGGPGVSP</sequence>
<protein>
    <submittedName>
        <fullName evidence="3">Acetyltransferase Pat</fullName>
        <ecNumber evidence="3">2.3.1.-</ecNumber>
    </submittedName>
</protein>
<evidence type="ECO:0000313" key="3">
    <source>
        <dbReference type="EMBL" id="GBD10203.1"/>
    </source>
</evidence>
<feature type="domain" description="Cyclic nucleotide-binding" evidence="2">
    <location>
        <begin position="15"/>
        <end position="128"/>
    </location>
</feature>
<feature type="transmembrane region" description="Helical" evidence="1">
    <location>
        <begin position="190"/>
        <end position="212"/>
    </location>
</feature>
<comment type="caution">
    <text evidence="3">The sequence shown here is derived from an EMBL/GenBank/DDBJ whole genome shotgun (WGS) entry which is preliminary data.</text>
</comment>
<keyword evidence="1" id="KW-1133">Transmembrane helix</keyword>
<accession>A0A2H5Y9W1</accession>
<keyword evidence="3" id="KW-0808">Transferase</keyword>
<dbReference type="InterPro" id="IPR018490">
    <property type="entry name" value="cNMP-bd_dom_sf"/>
</dbReference>
<dbReference type="InterPro" id="IPR000595">
    <property type="entry name" value="cNMP-bd_dom"/>
</dbReference>
<evidence type="ECO:0000256" key="1">
    <source>
        <dbReference type="SAM" id="Phobius"/>
    </source>
</evidence>
<reference evidence="4" key="1">
    <citation type="submission" date="2017-09" db="EMBL/GenBank/DDBJ databases">
        <title>Metaegenomics of thermophilic ammonia-oxidizing enrichment culture.</title>
        <authorList>
            <person name="Kato S."/>
            <person name="Suzuki K."/>
        </authorList>
    </citation>
    <scope>NUCLEOTIDE SEQUENCE [LARGE SCALE GENOMIC DNA]</scope>
</reference>
<dbReference type="Pfam" id="PF00027">
    <property type="entry name" value="cNMP_binding"/>
    <property type="match status" value="1"/>
</dbReference>
<keyword evidence="1" id="KW-0812">Transmembrane</keyword>
<feature type="transmembrane region" description="Helical" evidence="1">
    <location>
        <begin position="378"/>
        <end position="402"/>
    </location>
</feature>
<dbReference type="Gene3D" id="2.60.120.10">
    <property type="entry name" value="Jelly Rolls"/>
    <property type="match status" value="1"/>
</dbReference>
<feature type="transmembrane region" description="Helical" evidence="1">
    <location>
        <begin position="414"/>
        <end position="433"/>
    </location>
</feature>
<dbReference type="CDD" id="cd00038">
    <property type="entry name" value="CAP_ED"/>
    <property type="match status" value="1"/>
</dbReference>
<keyword evidence="1" id="KW-0472">Membrane</keyword>
<dbReference type="PANTHER" id="PTHR37938:SF1">
    <property type="entry name" value="BLL0215 PROTEIN"/>
    <property type="match status" value="1"/>
</dbReference>
<feature type="transmembrane region" description="Helical" evidence="1">
    <location>
        <begin position="160"/>
        <end position="184"/>
    </location>
</feature>
<dbReference type="GO" id="GO:0016746">
    <property type="term" value="F:acyltransferase activity"/>
    <property type="evidence" value="ECO:0007669"/>
    <property type="project" value="UniProtKB-KW"/>
</dbReference>
<proteinExistence type="predicted"/>